<keyword evidence="3" id="KW-1185">Reference proteome</keyword>
<comment type="similarity">
    <text evidence="1">Belongs to the FAD-binding monooxygenase family.</text>
</comment>
<dbReference type="Proteomes" id="UP000807716">
    <property type="component" value="Unassembled WGS sequence"/>
</dbReference>
<dbReference type="AlphaFoldDB" id="A0A9P6TU44"/>
<dbReference type="InterPro" id="IPR051209">
    <property type="entry name" value="FAD-bind_Monooxygenase_sf"/>
</dbReference>
<dbReference type="SUPFAM" id="SSF51905">
    <property type="entry name" value="FAD/NAD(P)-binding domain"/>
    <property type="match status" value="1"/>
</dbReference>
<evidence type="ECO:0000256" key="1">
    <source>
        <dbReference type="ARBA" id="ARBA00010139"/>
    </source>
</evidence>
<gene>
    <name evidence="2" type="ORF">DFQ27_003115</name>
</gene>
<comment type="caution">
    <text evidence="2">The sequence shown here is derived from an EMBL/GenBank/DDBJ whole genome shotgun (WGS) entry which is preliminary data.</text>
</comment>
<proteinExistence type="inferred from homology"/>
<organism evidence="2 3">
    <name type="scientific">Actinomortierella ambigua</name>
    <dbReference type="NCBI Taxonomy" id="1343610"/>
    <lineage>
        <taxon>Eukaryota</taxon>
        <taxon>Fungi</taxon>
        <taxon>Fungi incertae sedis</taxon>
        <taxon>Mucoromycota</taxon>
        <taxon>Mortierellomycotina</taxon>
        <taxon>Mortierellomycetes</taxon>
        <taxon>Mortierellales</taxon>
        <taxon>Mortierellaceae</taxon>
        <taxon>Actinomortierella</taxon>
    </lineage>
</organism>
<protein>
    <submittedName>
        <fullName evidence="2">Uncharacterized protein</fullName>
    </submittedName>
</protein>
<name>A0A9P6TU44_9FUNG</name>
<dbReference type="OrthoDB" id="74360at2759"/>
<evidence type="ECO:0000313" key="3">
    <source>
        <dbReference type="Proteomes" id="UP000807716"/>
    </source>
</evidence>
<dbReference type="PANTHER" id="PTHR42877">
    <property type="entry name" value="L-ORNITHINE N(5)-MONOOXYGENASE-RELATED"/>
    <property type="match status" value="1"/>
</dbReference>
<dbReference type="InterPro" id="IPR036188">
    <property type="entry name" value="FAD/NAD-bd_sf"/>
</dbReference>
<feature type="non-terminal residue" evidence="2">
    <location>
        <position position="125"/>
    </location>
</feature>
<accession>A0A9P6TU44</accession>
<evidence type="ECO:0000313" key="2">
    <source>
        <dbReference type="EMBL" id="KAG0245840.1"/>
    </source>
</evidence>
<dbReference type="PANTHER" id="PTHR42877:SF4">
    <property type="entry name" value="FAD_NAD(P)-BINDING DOMAIN-CONTAINING PROTEIN-RELATED"/>
    <property type="match status" value="1"/>
</dbReference>
<feature type="non-terminal residue" evidence="2">
    <location>
        <position position="1"/>
    </location>
</feature>
<dbReference type="EMBL" id="JAAAJB010002244">
    <property type="protein sequence ID" value="KAG0245840.1"/>
    <property type="molecule type" value="Genomic_DNA"/>
</dbReference>
<sequence length="125" mass="14917">AIQIVPSIVDKVGKLEYYQRTATYLIPRNNYAYGRVWRWLFRHVPFVHFMYAKLNYWSSESLLAGFSTRFVHAIPRALLRCMAWLWRFRQVRDPVLRAKLTPTYPIGCRRIVVSSDYYPAVSRKN</sequence>
<reference evidence="2" key="1">
    <citation type="journal article" date="2020" name="Fungal Divers.">
        <title>Resolving the Mortierellaceae phylogeny through synthesis of multi-gene phylogenetics and phylogenomics.</title>
        <authorList>
            <person name="Vandepol N."/>
            <person name="Liber J."/>
            <person name="Desiro A."/>
            <person name="Na H."/>
            <person name="Kennedy M."/>
            <person name="Barry K."/>
            <person name="Grigoriev I.V."/>
            <person name="Miller A.N."/>
            <person name="O'Donnell K."/>
            <person name="Stajich J.E."/>
            <person name="Bonito G."/>
        </authorList>
    </citation>
    <scope>NUCLEOTIDE SEQUENCE</scope>
    <source>
        <strain evidence="2">BC1065</strain>
    </source>
</reference>